<feature type="transmembrane region" description="Helical" evidence="8">
    <location>
        <begin position="103"/>
        <end position="122"/>
    </location>
</feature>
<feature type="transmembrane region" description="Helical" evidence="8">
    <location>
        <begin position="201"/>
        <end position="225"/>
    </location>
</feature>
<reference evidence="9 10" key="1">
    <citation type="submission" date="2024-02" db="EMBL/GenBank/DDBJ databases">
        <title>A Gaetbulibacter species isolated from tidal flats and genomic insights of their niches.</title>
        <authorList>
            <person name="Ye Y."/>
        </authorList>
    </citation>
    <scope>NUCLEOTIDE SEQUENCE [LARGE SCALE GENOMIC DNA]</scope>
    <source>
        <strain evidence="9 10">KEM-8</strain>
    </source>
</reference>
<feature type="transmembrane region" description="Helical" evidence="8">
    <location>
        <begin position="429"/>
        <end position="448"/>
    </location>
</feature>
<dbReference type="InterPro" id="IPR003445">
    <property type="entry name" value="Cat_transpt"/>
</dbReference>
<feature type="transmembrane region" description="Helical" evidence="8">
    <location>
        <begin position="167"/>
        <end position="189"/>
    </location>
</feature>
<dbReference type="Pfam" id="PF02386">
    <property type="entry name" value="TrkH"/>
    <property type="match status" value="1"/>
</dbReference>
<name>A0ABW7MR62_9FLAO</name>
<protein>
    <submittedName>
        <fullName evidence="9">Potassium transporter TrkG</fullName>
    </submittedName>
</protein>
<evidence type="ECO:0000256" key="7">
    <source>
        <dbReference type="ARBA" id="ARBA00023136"/>
    </source>
</evidence>
<keyword evidence="2" id="KW-0813">Transport</keyword>
<comment type="subcellular location">
    <subcellularLocation>
        <location evidence="1">Cell membrane</location>
        <topology evidence="1">Multi-pass membrane protein</topology>
    </subcellularLocation>
</comment>
<feature type="transmembrane region" description="Helical" evidence="8">
    <location>
        <begin position="142"/>
        <end position="161"/>
    </location>
</feature>
<evidence type="ECO:0000313" key="9">
    <source>
        <dbReference type="EMBL" id="MFH6769346.1"/>
    </source>
</evidence>
<evidence type="ECO:0000256" key="5">
    <source>
        <dbReference type="ARBA" id="ARBA00022989"/>
    </source>
</evidence>
<gene>
    <name evidence="9" type="ORF">V8G56_11400</name>
</gene>
<dbReference type="Proteomes" id="UP001610104">
    <property type="component" value="Unassembled WGS sequence"/>
</dbReference>
<feature type="transmembrane region" description="Helical" evidence="8">
    <location>
        <begin position="551"/>
        <end position="572"/>
    </location>
</feature>
<evidence type="ECO:0000256" key="4">
    <source>
        <dbReference type="ARBA" id="ARBA00022692"/>
    </source>
</evidence>
<evidence type="ECO:0000313" key="10">
    <source>
        <dbReference type="Proteomes" id="UP001610104"/>
    </source>
</evidence>
<proteinExistence type="predicted"/>
<feature type="transmembrane region" description="Helical" evidence="8">
    <location>
        <begin position="44"/>
        <end position="65"/>
    </location>
</feature>
<dbReference type="PANTHER" id="PTHR32024:SF1">
    <property type="entry name" value="KTR SYSTEM POTASSIUM UPTAKE PROTEIN B"/>
    <property type="match status" value="1"/>
</dbReference>
<keyword evidence="6" id="KW-0406">Ion transport</keyword>
<feature type="transmembrane region" description="Helical" evidence="8">
    <location>
        <begin position="77"/>
        <end position="97"/>
    </location>
</feature>
<dbReference type="EMBL" id="JBAWKC010000003">
    <property type="protein sequence ID" value="MFH6769346.1"/>
    <property type="molecule type" value="Genomic_DNA"/>
</dbReference>
<feature type="transmembrane region" description="Helical" evidence="8">
    <location>
        <begin position="14"/>
        <end position="32"/>
    </location>
</feature>
<accession>A0ABW7MR62</accession>
<feature type="transmembrane region" description="Helical" evidence="8">
    <location>
        <begin position="364"/>
        <end position="393"/>
    </location>
</feature>
<evidence type="ECO:0000256" key="1">
    <source>
        <dbReference type="ARBA" id="ARBA00004651"/>
    </source>
</evidence>
<feature type="transmembrane region" description="Helical" evidence="8">
    <location>
        <begin position="256"/>
        <end position="275"/>
    </location>
</feature>
<organism evidence="9 10">
    <name type="scientific">Gaetbulibacter aquiaggeris</name>
    <dbReference type="NCBI Taxonomy" id="1735373"/>
    <lineage>
        <taxon>Bacteria</taxon>
        <taxon>Pseudomonadati</taxon>
        <taxon>Bacteroidota</taxon>
        <taxon>Flavobacteriia</taxon>
        <taxon>Flavobacteriales</taxon>
        <taxon>Flavobacteriaceae</taxon>
        <taxon>Gaetbulibacter</taxon>
    </lineage>
</organism>
<dbReference type="PANTHER" id="PTHR32024">
    <property type="entry name" value="TRK SYSTEM POTASSIUM UPTAKE PROTEIN TRKG-RELATED"/>
    <property type="match status" value="1"/>
</dbReference>
<feature type="transmembrane region" description="Helical" evidence="8">
    <location>
        <begin position="319"/>
        <end position="343"/>
    </location>
</feature>
<evidence type="ECO:0000256" key="2">
    <source>
        <dbReference type="ARBA" id="ARBA00022448"/>
    </source>
</evidence>
<comment type="caution">
    <text evidence="9">The sequence shown here is derived from an EMBL/GenBank/DDBJ whole genome shotgun (WGS) entry which is preliminary data.</text>
</comment>
<keyword evidence="7 8" id="KW-0472">Membrane</keyword>
<feature type="transmembrane region" description="Helical" evidence="8">
    <location>
        <begin position="493"/>
        <end position="512"/>
    </location>
</feature>
<sequence length="590" mass="66351">MINSNFTHINILKLFYRFVFVISFLGLFLFVFDYGYDQSSDVQIFLNAFYFVIIVLGVFSSVLRYRLKEKIIKRSVLIFDIISIIISFVVLYIHFFSEEAHQHLTFLYNDNWVKFAIILTFIREFSEQNINFKRAILNPAQLFIVSFLVIIFIGSLLLMLPNATYEGLSFIDALFTSTSAVCVTGLIVVDTGSYFTIFGQAIILILIQIGGLGILTFASYFSYFFKGGSTYENQLTLSDVTGSNKLGEVFSTLKRILVITFSIELVAALLIYLSINRTLFKTFGDQLFFSVFHSISAFCNAGFSTLPNNLFESGFKYNYFLQTVIILAFVLGGLGFPIVVNILKYLKYFLLKRVLNFSNKKHPYIPWILNLNSRITLVTTLSLTIIGTIGFFISEYHNVLSDHHGLGKFITALFGATTPRTAGFNTIDMSALSFSTVMMIFLLMWIGASPASTGGGIKTNTFAIAILNFISLAKGKDKIEVYRREIADISVRRAFAVISLSLLVIGMAIMLISIFDKEKSLLDIAFECFSAYSTVGLSLGITAQLSTISKFVIIGVMFVGRVSMLSILIAVIKKVKEKNYRYPKEEITIN</sequence>
<keyword evidence="4 8" id="KW-0812">Transmembrane</keyword>
<keyword evidence="10" id="KW-1185">Reference proteome</keyword>
<keyword evidence="5 8" id="KW-1133">Transmembrane helix</keyword>
<evidence type="ECO:0000256" key="6">
    <source>
        <dbReference type="ARBA" id="ARBA00023065"/>
    </source>
</evidence>
<keyword evidence="3" id="KW-1003">Cell membrane</keyword>
<feature type="transmembrane region" description="Helical" evidence="8">
    <location>
        <begin position="287"/>
        <end position="307"/>
    </location>
</feature>
<dbReference type="RefSeq" id="WP_395438581.1">
    <property type="nucleotide sequence ID" value="NZ_JBAWKC010000003.1"/>
</dbReference>
<evidence type="ECO:0000256" key="3">
    <source>
        <dbReference type="ARBA" id="ARBA00022475"/>
    </source>
</evidence>
<evidence type="ECO:0000256" key="8">
    <source>
        <dbReference type="SAM" id="Phobius"/>
    </source>
</evidence>